<protein>
    <submittedName>
        <fullName evidence="2">Pimeloyl-ACP methyl ester carboxylesterase</fullName>
    </submittedName>
</protein>
<dbReference type="Proteomes" id="UP000189935">
    <property type="component" value="Chromosome I"/>
</dbReference>
<dbReference type="OrthoDB" id="9796770at2"/>
<dbReference type="InterPro" id="IPR029058">
    <property type="entry name" value="AB_hydrolase_fold"/>
</dbReference>
<dbReference type="SUPFAM" id="SSF53474">
    <property type="entry name" value="alpha/beta-Hydrolases"/>
    <property type="match status" value="1"/>
</dbReference>
<dbReference type="InterPro" id="IPR000073">
    <property type="entry name" value="AB_hydrolase_1"/>
</dbReference>
<dbReference type="AlphaFoldDB" id="A0A1M6MFZ3"/>
<proteinExistence type="predicted"/>
<evidence type="ECO:0000313" key="2">
    <source>
        <dbReference type="EMBL" id="SHJ82391.1"/>
    </source>
</evidence>
<dbReference type="PANTHER" id="PTHR43798">
    <property type="entry name" value="MONOACYLGLYCEROL LIPASE"/>
    <property type="match status" value="1"/>
</dbReference>
<dbReference type="RefSeq" id="WP_079537681.1">
    <property type="nucleotide sequence ID" value="NZ_LT670844.1"/>
</dbReference>
<accession>A0A1M6MFZ3</accession>
<feature type="domain" description="AB hydrolase-1" evidence="1">
    <location>
        <begin position="21"/>
        <end position="235"/>
    </location>
</feature>
<sequence length="242" mass="26165">MASIEVGPQTLHFEDTGGSGPAVLFCHSFTMNGAMFSPQLTAFAGRYRCITWDQRGHGQSPASGPFTLWDSARDALALLDRLEIDRAIFVGTSQGGFVSLRAALLAPDRVRGLAVMGTSAATEDPVQKTTHEQLHAAFLGSPDGPPEPVLDMLVQAFFGQRFDPGPWREHLRRLPKDRANYSFRALVDRDEVATRLKRITAPTLVLHGSADPYYTPSHGEEIAKGVADCRGFVLVEGGASSA</sequence>
<dbReference type="Pfam" id="PF00561">
    <property type="entry name" value="Abhydrolase_1"/>
    <property type="match status" value="1"/>
</dbReference>
<name>A0A1M6MFZ3_9BRAD</name>
<evidence type="ECO:0000259" key="1">
    <source>
        <dbReference type="Pfam" id="PF00561"/>
    </source>
</evidence>
<dbReference type="PRINTS" id="PR00111">
    <property type="entry name" value="ABHYDROLASE"/>
</dbReference>
<dbReference type="EMBL" id="LT670844">
    <property type="protein sequence ID" value="SHJ82391.1"/>
    <property type="molecule type" value="Genomic_DNA"/>
</dbReference>
<dbReference type="Gene3D" id="3.40.50.1820">
    <property type="entry name" value="alpha/beta hydrolase"/>
    <property type="match status" value="1"/>
</dbReference>
<reference evidence="2 3" key="1">
    <citation type="submission" date="2016-11" db="EMBL/GenBank/DDBJ databases">
        <authorList>
            <person name="Jaros S."/>
            <person name="Januszkiewicz K."/>
            <person name="Wedrychowicz H."/>
        </authorList>
    </citation>
    <scope>NUCLEOTIDE SEQUENCE [LARGE SCALE GENOMIC DNA]</scope>
    <source>
        <strain evidence="2 3">GAS499</strain>
    </source>
</reference>
<dbReference type="InterPro" id="IPR050266">
    <property type="entry name" value="AB_hydrolase_sf"/>
</dbReference>
<evidence type="ECO:0000313" key="3">
    <source>
        <dbReference type="Proteomes" id="UP000189935"/>
    </source>
</evidence>
<organism evidence="2 3">
    <name type="scientific">Bradyrhizobium lablabi</name>
    <dbReference type="NCBI Taxonomy" id="722472"/>
    <lineage>
        <taxon>Bacteria</taxon>
        <taxon>Pseudomonadati</taxon>
        <taxon>Pseudomonadota</taxon>
        <taxon>Alphaproteobacteria</taxon>
        <taxon>Hyphomicrobiales</taxon>
        <taxon>Nitrobacteraceae</taxon>
        <taxon>Bradyrhizobium</taxon>
    </lineage>
</organism>
<gene>
    <name evidence="2" type="ORF">SAMN05444159_1602</name>
</gene>